<dbReference type="AlphaFoldDB" id="A0A8J3T0E9"/>
<accession>A0A8J3T0E9</accession>
<evidence type="ECO:0000313" key="2">
    <source>
        <dbReference type="Proteomes" id="UP000634476"/>
    </source>
</evidence>
<evidence type="ECO:0000313" key="1">
    <source>
        <dbReference type="EMBL" id="GII02146.1"/>
    </source>
</evidence>
<organism evidence="1 2">
    <name type="scientific">Planobispora takensis</name>
    <dbReference type="NCBI Taxonomy" id="1367882"/>
    <lineage>
        <taxon>Bacteria</taxon>
        <taxon>Bacillati</taxon>
        <taxon>Actinomycetota</taxon>
        <taxon>Actinomycetes</taxon>
        <taxon>Streptosporangiales</taxon>
        <taxon>Streptosporangiaceae</taxon>
        <taxon>Planobispora</taxon>
    </lineage>
</organism>
<dbReference type="Proteomes" id="UP000634476">
    <property type="component" value="Unassembled WGS sequence"/>
</dbReference>
<gene>
    <name evidence="1" type="ORF">Pta02_41540</name>
</gene>
<protein>
    <submittedName>
        <fullName evidence="1">Uncharacterized protein</fullName>
    </submittedName>
</protein>
<dbReference type="EMBL" id="BOOK01000030">
    <property type="protein sequence ID" value="GII02146.1"/>
    <property type="molecule type" value="Genomic_DNA"/>
</dbReference>
<reference evidence="1" key="1">
    <citation type="submission" date="2021-01" db="EMBL/GenBank/DDBJ databases">
        <title>Whole genome shotgun sequence of Planobispora takensis NBRC 109077.</title>
        <authorList>
            <person name="Komaki H."/>
            <person name="Tamura T."/>
        </authorList>
    </citation>
    <scope>NUCLEOTIDE SEQUENCE</scope>
    <source>
        <strain evidence="1">NBRC 109077</strain>
    </source>
</reference>
<comment type="caution">
    <text evidence="1">The sequence shown here is derived from an EMBL/GenBank/DDBJ whole genome shotgun (WGS) entry which is preliminary data.</text>
</comment>
<proteinExistence type="predicted"/>
<keyword evidence="2" id="KW-1185">Reference proteome</keyword>
<name>A0A8J3T0E9_9ACTN</name>
<sequence>MLSAFRRAGAAVREAVRGTGFIEDCYMVAGALTSLLTCGCTGDVSESVRFTGSWSVMDGPGAAGEVADCLGGAVHLAYAQASASGPAAITAGFSAYEAQTRAQARAVALDYLHRLSGEDGERPGVGGRRLRLSDFVPEAPQESLAGVLGTGLLSGAPYRLPAEVVWLGERESLVEPSVSGVVDQGAPAAVAELLAHDVVARWWADPRHPLMRVSAHLDRLLPVSVTAAVSGLGLRVSAFVLVASDIRVAMVMVGGDGAMLAVAAGRTVKAAVGAAFLQAMAVKAQPWDMLTAGESLRRFAVWHREADYAAHLERSAVEADPRLIEEPGGLRPSSWPEIAARRFGHEPVAVDAAGSGETVKVVCPGAACYRAVPAGTTLPCPVP</sequence>